<sequence>MRFSVQKGGEGEERAGRRLLAPGNGIKGKDRSTAWHQ</sequence>
<name>A0A8S5NMS7_9CAUD</name>
<dbReference type="EMBL" id="BK015198">
    <property type="protein sequence ID" value="DAD95655.1"/>
    <property type="molecule type" value="Genomic_DNA"/>
</dbReference>
<evidence type="ECO:0000256" key="1">
    <source>
        <dbReference type="SAM" id="MobiDB-lite"/>
    </source>
</evidence>
<feature type="compositionally biased region" description="Basic and acidic residues" evidence="1">
    <location>
        <begin position="27"/>
        <end position="37"/>
    </location>
</feature>
<evidence type="ECO:0000313" key="2">
    <source>
        <dbReference type="EMBL" id="DAD95655.1"/>
    </source>
</evidence>
<feature type="region of interest" description="Disordered" evidence="1">
    <location>
        <begin position="1"/>
        <end position="37"/>
    </location>
</feature>
<reference evidence="2" key="1">
    <citation type="journal article" date="2021" name="Proc. Natl. Acad. Sci. U.S.A.">
        <title>A Catalog of Tens of Thousands of Viruses from Human Metagenomes Reveals Hidden Associations with Chronic Diseases.</title>
        <authorList>
            <person name="Tisza M.J."/>
            <person name="Buck C.B."/>
        </authorList>
    </citation>
    <scope>NUCLEOTIDE SEQUENCE</scope>
    <source>
        <strain evidence="2">CtQU013</strain>
    </source>
</reference>
<proteinExistence type="predicted"/>
<accession>A0A8S5NMS7</accession>
<organism evidence="2">
    <name type="scientific">Siphoviridae sp. ctQU013</name>
    <dbReference type="NCBI Taxonomy" id="2826329"/>
    <lineage>
        <taxon>Viruses</taxon>
        <taxon>Duplodnaviria</taxon>
        <taxon>Heunggongvirae</taxon>
        <taxon>Uroviricota</taxon>
        <taxon>Caudoviricetes</taxon>
    </lineage>
</organism>
<protein>
    <submittedName>
        <fullName evidence="2">Uncharacterized protein</fullName>
    </submittedName>
</protein>